<feature type="transmembrane region" description="Helical" evidence="7">
    <location>
        <begin position="295"/>
        <end position="312"/>
    </location>
</feature>
<dbReference type="PANTHER" id="PTHR21716">
    <property type="entry name" value="TRANSMEMBRANE PROTEIN"/>
    <property type="match status" value="1"/>
</dbReference>
<keyword evidence="3 7" id="KW-0812">Transmembrane</keyword>
<comment type="subcellular location">
    <subcellularLocation>
        <location evidence="1">Membrane</location>
        <topology evidence="1">Multi-pass membrane protein</topology>
    </subcellularLocation>
</comment>
<evidence type="ECO:0000256" key="6">
    <source>
        <dbReference type="SAM" id="MobiDB-lite"/>
    </source>
</evidence>
<dbReference type="GO" id="GO:0016020">
    <property type="term" value="C:membrane"/>
    <property type="evidence" value="ECO:0007669"/>
    <property type="project" value="UniProtKB-SubCell"/>
</dbReference>
<comment type="caution">
    <text evidence="8">The sequence shown here is derived from an EMBL/GenBank/DDBJ whole genome shotgun (WGS) entry which is preliminary data.</text>
</comment>
<evidence type="ECO:0000256" key="7">
    <source>
        <dbReference type="SAM" id="Phobius"/>
    </source>
</evidence>
<comment type="similarity">
    <text evidence="2">Belongs to the autoinducer-2 exporter (AI-2E) (TC 2.A.86) family.</text>
</comment>
<accession>A0A833LWT8</accession>
<evidence type="ECO:0000313" key="9">
    <source>
        <dbReference type="Proteomes" id="UP000460298"/>
    </source>
</evidence>
<feature type="transmembrane region" description="Helical" evidence="7">
    <location>
        <begin position="231"/>
        <end position="253"/>
    </location>
</feature>
<evidence type="ECO:0000256" key="4">
    <source>
        <dbReference type="ARBA" id="ARBA00022989"/>
    </source>
</evidence>
<dbReference type="Pfam" id="PF01594">
    <property type="entry name" value="AI-2E_transport"/>
    <property type="match status" value="1"/>
</dbReference>
<protein>
    <submittedName>
        <fullName evidence="8">AI-2E family transporter</fullName>
    </submittedName>
</protein>
<name>A0A833LWT8_9LEPT</name>
<dbReference type="InterPro" id="IPR002549">
    <property type="entry name" value="AI-2E-like"/>
</dbReference>
<feature type="transmembrane region" description="Helical" evidence="7">
    <location>
        <begin position="20"/>
        <end position="38"/>
    </location>
</feature>
<evidence type="ECO:0000256" key="2">
    <source>
        <dbReference type="ARBA" id="ARBA00009773"/>
    </source>
</evidence>
<reference evidence="8 9" key="1">
    <citation type="submission" date="2019-10" db="EMBL/GenBank/DDBJ databases">
        <title>Extracellular Electron Transfer in a Candidatus Methanoperedens spp. Enrichment Culture.</title>
        <authorList>
            <person name="Berger S."/>
            <person name="Rangel Shaw D."/>
            <person name="Berben T."/>
            <person name="In 'T Zandt M."/>
            <person name="Frank J."/>
            <person name="Reimann J."/>
            <person name="Jetten M.S.M."/>
            <person name="Welte C.U."/>
        </authorList>
    </citation>
    <scope>NUCLEOTIDE SEQUENCE [LARGE SCALE GENOMIC DNA]</scope>
    <source>
        <strain evidence="8">SB12</strain>
    </source>
</reference>
<dbReference type="AlphaFoldDB" id="A0A833LWT8"/>
<evidence type="ECO:0000313" key="8">
    <source>
        <dbReference type="EMBL" id="KAB2931535.1"/>
    </source>
</evidence>
<feature type="region of interest" description="Disordered" evidence="6">
    <location>
        <begin position="376"/>
        <end position="400"/>
    </location>
</feature>
<feature type="transmembrane region" description="Helical" evidence="7">
    <location>
        <begin position="44"/>
        <end position="61"/>
    </location>
</feature>
<feature type="transmembrane region" description="Helical" evidence="7">
    <location>
        <begin position="332"/>
        <end position="362"/>
    </location>
</feature>
<keyword evidence="4 7" id="KW-1133">Transmembrane helix</keyword>
<sequence>MNESEKKKRPQIRTVQRDVIAPIASGLFLIGAGVLVFFTFRSFGWAVFMAILLYTAFEGIYHRLHSTVRSRDVAASLTLVIILFVVLGPLGTVLVLVVQQGLDIVTYLRGFVESEQILILAKTFPGLIDLITERSFFWVYWLDRLFLVLNEYSDVVDSLRVGELVGGAYSYFLGGIGMSLAFILNLSFGLILLYFMFREGDSFYQMIRRAMPLSGEVVDQFKDRMKEILQAILKGNVFIAILQGTMVGVGLWFCGIPNALLYGSVATFFSIIPVIGTAMVWGPAALFLYFLKQDTVLAVGLAVYGLTCYLVLENIVKPRILDRKLGVHSLLLFFAILGGLKEFGITGFILGPLILAIFLTIWRIYHIWEESEEHEYSHTAMEPSRKSGEESASPGKDDRS</sequence>
<feature type="transmembrane region" description="Helical" evidence="7">
    <location>
        <begin position="168"/>
        <end position="197"/>
    </location>
</feature>
<evidence type="ECO:0000256" key="1">
    <source>
        <dbReference type="ARBA" id="ARBA00004141"/>
    </source>
</evidence>
<feature type="transmembrane region" description="Helical" evidence="7">
    <location>
        <begin position="73"/>
        <end position="98"/>
    </location>
</feature>
<organism evidence="8 9">
    <name type="scientific">Leptonema illini</name>
    <dbReference type="NCBI Taxonomy" id="183"/>
    <lineage>
        <taxon>Bacteria</taxon>
        <taxon>Pseudomonadati</taxon>
        <taxon>Spirochaetota</taxon>
        <taxon>Spirochaetia</taxon>
        <taxon>Leptospirales</taxon>
        <taxon>Leptospiraceae</taxon>
        <taxon>Leptonema</taxon>
    </lineage>
</organism>
<dbReference type="EMBL" id="WBUI01000013">
    <property type="protein sequence ID" value="KAB2931535.1"/>
    <property type="molecule type" value="Genomic_DNA"/>
</dbReference>
<evidence type="ECO:0000256" key="3">
    <source>
        <dbReference type="ARBA" id="ARBA00022692"/>
    </source>
</evidence>
<proteinExistence type="inferred from homology"/>
<dbReference type="Proteomes" id="UP000460298">
    <property type="component" value="Unassembled WGS sequence"/>
</dbReference>
<feature type="transmembrane region" description="Helical" evidence="7">
    <location>
        <begin position="259"/>
        <end position="288"/>
    </location>
</feature>
<keyword evidence="5 7" id="KW-0472">Membrane</keyword>
<evidence type="ECO:0000256" key="5">
    <source>
        <dbReference type="ARBA" id="ARBA00023136"/>
    </source>
</evidence>
<dbReference type="PANTHER" id="PTHR21716:SF4">
    <property type="entry name" value="TRANSMEMBRANE PROTEIN 245"/>
    <property type="match status" value="1"/>
</dbReference>
<gene>
    <name evidence="8" type="ORF">F9K24_13130</name>
</gene>